<gene>
    <name evidence="1" type="ORF">EZS28_007681</name>
</gene>
<reference evidence="1 2" key="1">
    <citation type="submission" date="2019-03" db="EMBL/GenBank/DDBJ databases">
        <title>Single cell metagenomics reveals metabolic interactions within the superorganism composed of flagellate Streblomastix strix and complex community of Bacteroidetes bacteria on its surface.</title>
        <authorList>
            <person name="Treitli S.C."/>
            <person name="Kolisko M."/>
            <person name="Husnik F."/>
            <person name="Keeling P."/>
            <person name="Hampl V."/>
        </authorList>
    </citation>
    <scope>NUCLEOTIDE SEQUENCE [LARGE SCALE GENOMIC DNA]</scope>
    <source>
        <strain evidence="1">ST1C</strain>
    </source>
</reference>
<protein>
    <submittedName>
        <fullName evidence="1">Uncharacterized protein</fullName>
    </submittedName>
</protein>
<comment type="caution">
    <text evidence="1">The sequence shown here is derived from an EMBL/GenBank/DDBJ whole genome shotgun (WGS) entry which is preliminary data.</text>
</comment>
<accession>A0A5J4WPL7</accession>
<sequence length="80" mass="9734">MLFEFRYPLADAEIPSLKQYFKRSDIYYVDIKVNLYFWTAYSFITMHNSKDKCWKDCSRIADAKRIFSRVNGVELRDNYQ</sequence>
<organism evidence="1 2">
    <name type="scientific">Streblomastix strix</name>
    <dbReference type="NCBI Taxonomy" id="222440"/>
    <lineage>
        <taxon>Eukaryota</taxon>
        <taxon>Metamonada</taxon>
        <taxon>Preaxostyla</taxon>
        <taxon>Oxymonadida</taxon>
        <taxon>Streblomastigidae</taxon>
        <taxon>Streblomastix</taxon>
    </lineage>
</organism>
<name>A0A5J4WPL7_9EUKA</name>
<dbReference type="Proteomes" id="UP000324800">
    <property type="component" value="Unassembled WGS sequence"/>
</dbReference>
<evidence type="ECO:0000313" key="2">
    <source>
        <dbReference type="Proteomes" id="UP000324800"/>
    </source>
</evidence>
<proteinExistence type="predicted"/>
<dbReference type="AlphaFoldDB" id="A0A5J4WPL7"/>
<dbReference type="EMBL" id="SNRW01001338">
    <property type="protein sequence ID" value="KAA6396788.1"/>
    <property type="molecule type" value="Genomic_DNA"/>
</dbReference>
<evidence type="ECO:0000313" key="1">
    <source>
        <dbReference type="EMBL" id="KAA6396788.1"/>
    </source>
</evidence>